<reference evidence="3" key="2">
    <citation type="submission" date="2023-08" db="EMBL/GenBank/DDBJ databases">
        <title>Isolation and Characterization of Rhodococcus erythropolis MGMM8.</title>
        <authorList>
            <person name="Diabankana R.G.C."/>
            <person name="Afordoanyi D.M."/>
            <person name="Validov S.Z."/>
        </authorList>
    </citation>
    <scope>NUCLEOTIDE SEQUENCE</scope>
    <source>
        <strain evidence="3">MGMM8</strain>
    </source>
</reference>
<organism evidence="2 4">
    <name type="scientific">Rhodococcus erythropolis</name>
    <name type="common">Arthrobacter picolinophilus</name>
    <dbReference type="NCBI Taxonomy" id="1833"/>
    <lineage>
        <taxon>Bacteria</taxon>
        <taxon>Bacillati</taxon>
        <taxon>Actinomycetota</taxon>
        <taxon>Actinomycetes</taxon>
        <taxon>Mycobacteriales</taxon>
        <taxon>Nocardiaceae</taxon>
        <taxon>Rhodococcus</taxon>
        <taxon>Rhodococcus erythropolis group</taxon>
    </lineage>
</organism>
<evidence type="ECO:0000313" key="4">
    <source>
        <dbReference type="Proteomes" id="UP000325576"/>
    </source>
</evidence>
<sequence length="259" mass="26831">MTATAETGFRSEITDGVLRLTFDRPKRMNAIDLPTMTAFAAAVREGGADPRVRTIVITGSGRAFCTGADLAAAALNPADPKVVMDAATSLIRAITSAPVPVIAAVNGPAAGVGVSIALAADLTYAASSAYFLLSFVNIGLMPDGGASALVPAAIGRARAAEMALLGERVSAEDAERFGLVSRTVADDAFDALVDSVVDRTSKAPRRALELTKRALNAATLDRLDAALELENTGQAELLTGDDFKEGAMAMLQKRAPHFK</sequence>
<dbReference type="GO" id="GO:0003824">
    <property type="term" value="F:catalytic activity"/>
    <property type="evidence" value="ECO:0007669"/>
    <property type="project" value="UniProtKB-ARBA"/>
</dbReference>
<dbReference type="InterPro" id="IPR029045">
    <property type="entry name" value="ClpP/crotonase-like_dom_sf"/>
</dbReference>
<dbReference type="InterPro" id="IPR001753">
    <property type="entry name" value="Enoyl-CoA_hydra/iso"/>
</dbReference>
<dbReference type="Pfam" id="PF00378">
    <property type="entry name" value="ECH_1"/>
    <property type="match status" value="1"/>
</dbReference>
<dbReference type="OMA" id="WGMISHI"/>
<gene>
    <name evidence="2" type="ORF">BS297_25750</name>
    <name evidence="3" type="ORF">QIE55_03535</name>
</gene>
<reference evidence="2 4" key="1">
    <citation type="journal article" date="2017" name="Poromechanics V (2013)">
        <title>Genomic Characterization of the Arsenic-Tolerant Actinobacterium, &lt;i&gt;Rhodococcus erythropolis&lt;/i&gt; S43.</title>
        <authorList>
            <person name="Retamal-Morales G."/>
            <person name="Mehnert M."/>
            <person name="Schwabe R."/>
            <person name="Tischler D."/>
            <person name="Schloemann M."/>
            <person name="Levican G.J."/>
        </authorList>
    </citation>
    <scope>NUCLEOTIDE SEQUENCE [LARGE SCALE GENOMIC DNA]</scope>
    <source>
        <strain evidence="2 4">S43</strain>
    </source>
</reference>
<dbReference type="SUPFAM" id="SSF52096">
    <property type="entry name" value="ClpP/crotonase"/>
    <property type="match status" value="1"/>
</dbReference>
<comment type="similarity">
    <text evidence="1">Belongs to the enoyl-CoA hydratase/isomerase family.</text>
</comment>
<name>A0A1F2PZF8_RHOER</name>
<accession>A0A1F2PZF8</accession>
<dbReference type="Gene3D" id="1.10.12.10">
    <property type="entry name" value="Lyase 2-enoyl-coa Hydratase, Chain A, domain 2"/>
    <property type="match status" value="1"/>
</dbReference>
<dbReference type="RefSeq" id="WP_019746803.1">
    <property type="nucleotide sequence ID" value="NZ_BHXB01000001.1"/>
</dbReference>
<dbReference type="Proteomes" id="UP001230933">
    <property type="component" value="Chromosome"/>
</dbReference>
<dbReference type="PANTHER" id="PTHR43459">
    <property type="entry name" value="ENOYL-COA HYDRATASE"/>
    <property type="match status" value="1"/>
</dbReference>
<evidence type="ECO:0000256" key="1">
    <source>
        <dbReference type="ARBA" id="ARBA00005254"/>
    </source>
</evidence>
<dbReference type="AlphaFoldDB" id="A0A1F2PZF8"/>
<evidence type="ECO:0000313" key="3">
    <source>
        <dbReference type="EMBL" id="WGV50310.2"/>
    </source>
</evidence>
<dbReference type="PANTHER" id="PTHR43459:SF1">
    <property type="entry name" value="EG:BACN32G11.4 PROTEIN"/>
    <property type="match status" value="1"/>
</dbReference>
<dbReference type="Gene3D" id="3.90.226.10">
    <property type="entry name" value="2-enoyl-CoA Hydratase, Chain A, domain 1"/>
    <property type="match status" value="1"/>
</dbReference>
<dbReference type="CDD" id="cd06558">
    <property type="entry name" value="crotonase-like"/>
    <property type="match status" value="1"/>
</dbReference>
<dbReference type="InterPro" id="IPR014748">
    <property type="entry name" value="Enoyl-CoA_hydra_C"/>
</dbReference>
<proteinExistence type="inferred from homology"/>
<protein>
    <submittedName>
        <fullName evidence="2">Enoyl-CoA hydratase</fullName>
    </submittedName>
</protein>
<dbReference type="Proteomes" id="UP000325576">
    <property type="component" value="Unassembled WGS sequence"/>
</dbReference>
<dbReference type="EMBL" id="CP124545">
    <property type="protein sequence ID" value="WGV50310.2"/>
    <property type="molecule type" value="Genomic_DNA"/>
</dbReference>
<dbReference type="EMBL" id="MRBO01000688">
    <property type="protein sequence ID" value="KAB2582434.1"/>
    <property type="molecule type" value="Genomic_DNA"/>
</dbReference>
<evidence type="ECO:0000313" key="2">
    <source>
        <dbReference type="EMBL" id="KAB2582434.1"/>
    </source>
</evidence>